<gene>
    <name evidence="12" type="ORF">SANBI_003548</name>
</gene>
<dbReference type="PROSITE" id="PS50850">
    <property type="entry name" value="MFS"/>
    <property type="match status" value="1"/>
</dbReference>
<dbReference type="Pfam" id="PF00083">
    <property type="entry name" value="Sugar_tr"/>
    <property type="match status" value="1"/>
</dbReference>
<dbReference type="NCBIfam" id="TIGR00879">
    <property type="entry name" value="SP"/>
    <property type="match status" value="1"/>
</dbReference>
<dbReference type="Gene3D" id="1.20.1250.20">
    <property type="entry name" value="MFS general substrate transporter like domains"/>
    <property type="match status" value="1"/>
</dbReference>
<evidence type="ECO:0000256" key="1">
    <source>
        <dbReference type="ARBA" id="ARBA00004651"/>
    </source>
</evidence>
<feature type="transmembrane region" description="Helical" evidence="10">
    <location>
        <begin position="443"/>
        <end position="464"/>
    </location>
</feature>
<dbReference type="KEGG" id="sbil:SANBI_003548"/>
<proteinExistence type="inferred from homology"/>
<feature type="transmembrane region" description="Helical" evidence="10">
    <location>
        <begin position="414"/>
        <end position="437"/>
    </location>
</feature>
<evidence type="ECO:0000256" key="4">
    <source>
        <dbReference type="ARBA" id="ARBA00022475"/>
    </source>
</evidence>
<evidence type="ECO:0000313" key="12">
    <source>
        <dbReference type="EMBL" id="WPF82205.1"/>
    </source>
</evidence>
<keyword evidence="7 10" id="KW-0472">Membrane</keyword>
<comment type="subcellular location">
    <subcellularLocation>
        <location evidence="1">Cell membrane</location>
        <topology evidence="1">Multi-pass membrane protein</topology>
    </subcellularLocation>
</comment>
<dbReference type="FunFam" id="1.20.1250.20:FF:000073">
    <property type="entry name" value="MFS myo-inositol transporter, putative"/>
    <property type="match status" value="1"/>
</dbReference>
<keyword evidence="5 10" id="KW-0812">Transmembrane</keyword>
<dbReference type="EMBL" id="CP138359">
    <property type="protein sequence ID" value="WPF82205.1"/>
    <property type="molecule type" value="Genomic_DNA"/>
</dbReference>
<reference evidence="13" key="1">
    <citation type="submission" date="2023-11" db="EMBL/GenBank/DDBJ databases">
        <authorList>
            <person name="Helweg L.P."/>
            <person name="Kiel A."/>
            <person name="Hitz F."/>
            <person name="Ruckert-Reed C."/>
            <person name="Busche T."/>
            <person name="Kaltschmidt B."/>
            <person name="Kaltschmidt C."/>
        </authorList>
    </citation>
    <scope>NUCLEOTIDE SEQUENCE [LARGE SCALE GENOMIC DNA]</scope>
    <source>
        <strain evidence="13">4.1</strain>
    </source>
</reference>
<evidence type="ECO:0000256" key="3">
    <source>
        <dbReference type="ARBA" id="ARBA00022448"/>
    </source>
</evidence>
<dbReference type="PANTHER" id="PTHR48020">
    <property type="entry name" value="PROTON MYO-INOSITOL COTRANSPORTER"/>
    <property type="match status" value="1"/>
</dbReference>
<dbReference type="InterPro" id="IPR005828">
    <property type="entry name" value="MFS_sugar_transport-like"/>
</dbReference>
<keyword evidence="13" id="KW-1185">Reference proteome</keyword>
<feature type="region of interest" description="Disordered" evidence="9">
    <location>
        <begin position="1"/>
        <end position="27"/>
    </location>
</feature>
<feature type="transmembrane region" description="Helical" evidence="10">
    <location>
        <begin position="192"/>
        <end position="211"/>
    </location>
</feature>
<evidence type="ECO:0000259" key="11">
    <source>
        <dbReference type="PROSITE" id="PS50850"/>
    </source>
</evidence>
<accession>A0AAF1C2L6</accession>
<dbReference type="InterPro" id="IPR005829">
    <property type="entry name" value="Sugar_transporter_CS"/>
</dbReference>
<protein>
    <submittedName>
        <fullName evidence="12">Sugar porter family MFS transporter</fullName>
    </submittedName>
</protein>
<feature type="transmembrane region" description="Helical" evidence="10">
    <location>
        <begin position="306"/>
        <end position="331"/>
    </location>
</feature>
<dbReference type="CDD" id="cd17359">
    <property type="entry name" value="MFS_XylE_like"/>
    <property type="match status" value="1"/>
</dbReference>
<dbReference type="RefSeq" id="WP_319157408.1">
    <property type="nucleotide sequence ID" value="NZ_CP138359.1"/>
</dbReference>
<feature type="transmembrane region" description="Helical" evidence="10">
    <location>
        <begin position="374"/>
        <end position="402"/>
    </location>
</feature>
<organism evidence="12 13">
    <name type="scientific">Sanguibacter biliveldensis</name>
    <dbReference type="NCBI Taxonomy" id="3030830"/>
    <lineage>
        <taxon>Bacteria</taxon>
        <taxon>Bacillati</taxon>
        <taxon>Actinomycetota</taxon>
        <taxon>Actinomycetes</taxon>
        <taxon>Micrococcales</taxon>
        <taxon>Sanguibacteraceae</taxon>
        <taxon>Sanguibacter</taxon>
    </lineage>
</organism>
<dbReference type="InterPro" id="IPR047984">
    <property type="entry name" value="XylE-like"/>
</dbReference>
<dbReference type="Proteomes" id="UP001304340">
    <property type="component" value="Chromosome"/>
</dbReference>
<keyword evidence="4" id="KW-1003">Cell membrane</keyword>
<evidence type="ECO:0000256" key="10">
    <source>
        <dbReference type="SAM" id="Phobius"/>
    </source>
</evidence>
<dbReference type="PANTHER" id="PTHR48020:SF12">
    <property type="entry name" value="PROTON MYO-INOSITOL COTRANSPORTER"/>
    <property type="match status" value="1"/>
</dbReference>
<evidence type="ECO:0000256" key="2">
    <source>
        <dbReference type="ARBA" id="ARBA00010992"/>
    </source>
</evidence>
<dbReference type="InterPro" id="IPR020846">
    <property type="entry name" value="MFS_dom"/>
</dbReference>
<dbReference type="InterPro" id="IPR003663">
    <property type="entry name" value="Sugar/inositol_transpt"/>
</dbReference>
<feature type="transmembrane region" description="Helical" evidence="10">
    <location>
        <begin position="101"/>
        <end position="119"/>
    </location>
</feature>
<dbReference type="PROSITE" id="PS00216">
    <property type="entry name" value="SUGAR_TRANSPORT_1"/>
    <property type="match status" value="1"/>
</dbReference>
<name>A0AAF1C2L6_9MICO</name>
<comment type="similarity">
    <text evidence="2 8">Belongs to the major facilitator superfamily. Sugar transporter (TC 2.A.1.1) family.</text>
</comment>
<dbReference type="PRINTS" id="PR00171">
    <property type="entry name" value="SUGRTRNSPORT"/>
</dbReference>
<feature type="transmembrane region" description="Helical" evidence="10">
    <location>
        <begin position="125"/>
        <end position="146"/>
    </location>
</feature>
<evidence type="ECO:0000256" key="5">
    <source>
        <dbReference type="ARBA" id="ARBA00022692"/>
    </source>
</evidence>
<feature type="compositionally biased region" description="Polar residues" evidence="9">
    <location>
        <begin position="1"/>
        <end position="24"/>
    </location>
</feature>
<dbReference type="AlphaFoldDB" id="A0AAF1C2L6"/>
<evidence type="ECO:0000256" key="9">
    <source>
        <dbReference type="SAM" id="MobiDB-lite"/>
    </source>
</evidence>
<evidence type="ECO:0000256" key="6">
    <source>
        <dbReference type="ARBA" id="ARBA00022989"/>
    </source>
</evidence>
<feature type="domain" description="Major facilitator superfamily (MFS) profile" evidence="11">
    <location>
        <begin position="34"/>
        <end position="468"/>
    </location>
</feature>
<evidence type="ECO:0000256" key="8">
    <source>
        <dbReference type="RuleBase" id="RU003346"/>
    </source>
</evidence>
<evidence type="ECO:0000313" key="13">
    <source>
        <dbReference type="Proteomes" id="UP001304340"/>
    </source>
</evidence>
<sequence length="485" mass="51138">MTAQSSGRTPSSQTPQPRAASSQKRPPEKYVTVVATIATLGGLLFGYDTGVISGALLFMSDDLGLTPFTEGLVTSSLLVGAALGALLGGRLADAYGRRRTLLGLAVVFAIGSLGTALAPDVSTMVVFRVVLGLAVGGASSTVPVYIAEMSPARRRGRLVTQNDLMIVTGQLLAYVSNAGIDAVWGGHGTWRWMLAIATVPAVALWVGMLLVPESPRWYASKGRFGEALDVLRRVRAAGDVDAEMEQIRQTATADTSAGSLRDLAVPWVRRLVLLGMLLAVIQQITGVNTIMYYAPTILRTTGLGDSAALTATIANGVVSVLATIVGMILLGRARRRRMLLVGQAGITASLALVGLSFALFFHEVDGALVGNVPGASYVVLFFMLTFLCFQQGSISPVTWLMLSEIFPMKLRGIGLGLAAFANWTINFGVTLAFPVLLSAIGGTWTFALFACVNLAMIVPALRFVPETKGRTLEQLEAGFRGGQSA</sequence>
<dbReference type="InterPro" id="IPR036259">
    <property type="entry name" value="MFS_trans_sf"/>
</dbReference>
<dbReference type="SUPFAM" id="SSF103473">
    <property type="entry name" value="MFS general substrate transporter"/>
    <property type="match status" value="1"/>
</dbReference>
<dbReference type="GO" id="GO:0005886">
    <property type="term" value="C:plasma membrane"/>
    <property type="evidence" value="ECO:0007669"/>
    <property type="project" value="UniProtKB-SubCell"/>
</dbReference>
<feature type="transmembrane region" description="Helical" evidence="10">
    <location>
        <begin position="271"/>
        <end position="294"/>
    </location>
</feature>
<feature type="transmembrane region" description="Helical" evidence="10">
    <location>
        <begin position="30"/>
        <end position="59"/>
    </location>
</feature>
<feature type="transmembrane region" description="Helical" evidence="10">
    <location>
        <begin position="71"/>
        <end position="89"/>
    </location>
</feature>
<dbReference type="InterPro" id="IPR050814">
    <property type="entry name" value="Myo-inositol_Transporter"/>
</dbReference>
<keyword evidence="3 8" id="KW-0813">Transport</keyword>
<dbReference type="PROSITE" id="PS00217">
    <property type="entry name" value="SUGAR_TRANSPORT_2"/>
    <property type="match status" value="1"/>
</dbReference>
<feature type="transmembrane region" description="Helical" evidence="10">
    <location>
        <begin position="158"/>
        <end position="180"/>
    </location>
</feature>
<keyword evidence="6 10" id="KW-1133">Transmembrane helix</keyword>
<feature type="transmembrane region" description="Helical" evidence="10">
    <location>
        <begin position="338"/>
        <end position="362"/>
    </location>
</feature>
<dbReference type="GO" id="GO:0022857">
    <property type="term" value="F:transmembrane transporter activity"/>
    <property type="evidence" value="ECO:0007669"/>
    <property type="project" value="InterPro"/>
</dbReference>
<evidence type="ECO:0000256" key="7">
    <source>
        <dbReference type="ARBA" id="ARBA00023136"/>
    </source>
</evidence>